<dbReference type="EMBL" id="SDIL01000024">
    <property type="protein sequence ID" value="RXK39957.1"/>
    <property type="molecule type" value="Genomic_DNA"/>
</dbReference>
<comment type="caution">
    <text evidence="2">The sequence shown here is derived from an EMBL/GenBank/DDBJ whole genome shotgun (WGS) entry which is preliminary data.</text>
</comment>
<feature type="compositionally biased region" description="Polar residues" evidence="1">
    <location>
        <begin position="247"/>
        <end position="309"/>
    </location>
</feature>
<proteinExistence type="predicted"/>
<feature type="region of interest" description="Disordered" evidence="1">
    <location>
        <begin position="532"/>
        <end position="573"/>
    </location>
</feature>
<name>A0A4V1M4D2_TREME</name>
<reference evidence="2 3" key="1">
    <citation type="submission" date="2016-06" db="EMBL/GenBank/DDBJ databases">
        <title>Evolution of pathogenesis and genome organization in the Tremellales.</title>
        <authorList>
            <person name="Cuomo C."/>
            <person name="Litvintseva A."/>
            <person name="Heitman J."/>
            <person name="Chen Y."/>
            <person name="Sun S."/>
            <person name="Springer D."/>
            <person name="Dromer F."/>
            <person name="Young S."/>
            <person name="Zeng Q."/>
            <person name="Chapman S."/>
            <person name="Gujja S."/>
            <person name="Saif S."/>
            <person name="Birren B."/>
        </authorList>
    </citation>
    <scope>NUCLEOTIDE SEQUENCE [LARGE SCALE GENOMIC DNA]</scope>
    <source>
        <strain evidence="2 3">ATCC 28783</strain>
    </source>
</reference>
<protein>
    <submittedName>
        <fullName evidence="2">Uncharacterized protein</fullName>
    </submittedName>
</protein>
<dbReference type="Proteomes" id="UP000289152">
    <property type="component" value="Unassembled WGS sequence"/>
</dbReference>
<feature type="region of interest" description="Disordered" evidence="1">
    <location>
        <begin position="247"/>
        <end position="395"/>
    </location>
</feature>
<evidence type="ECO:0000313" key="3">
    <source>
        <dbReference type="Proteomes" id="UP000289152"/>
    </source>
</evidence>
<dbReference type="AlphaFoldDB" id="A0A4V1M4D2"/>
<feature type="compositionally biased region" description="Low complexity" evidence="1">
    <location>
        <begin position="33"/>
        <end position="56"/>
    </location>
</feature>
<feature type="region of interest" description="Disordered" evidence="1">
    <location>
        <begin position="1"/>
        <end position="70"/>
    </location>
</feature>
<gene>
    <name evidence="2" type="ORF">M231_02752</name>
</gene>
<organism evidence="2 3">
    <name type="scientific">Tremella mesenterica</name>
    <name type="common">Jelly fungus</name>
    <dbReference type="NCBI Taxonomy" id="5217"/>
    <lineage>
        <taxon>Eukaryota</taxon>
        <taxon>Fungi</taxon>
        <taxon>Dikarya</taxon>
        <taxon>Basidiomycota</taxon>
        <taxon>Agaricomycotina</taxon>
        <taxon>Tremellomycetes</taxon>
        <taxon>Tremellales</taxon>
        <taxon>Tremellaceae</taxon>
        <taxon>Tremella</taxon>
    </lineage>
</organism>
<dbReference type="InParanoid" id="A0A4V1M4D2"/>
<evidence type="ECO:0000256" key="1">
    <source>
        <dbReference type="SAM" id="MobiDB-lite"/>
    </source>
</evidence>
<feature type="compositionally biased region" description="Polar residues" evidence="1">
    <location>
        <begin position="57"/>
        <end position="68"/>
    </location>
</feature>
<evidence type="ECO:0000313" key="2">
    <source>
        <dbReference type="EMBL" id="RXK39957.1"/>
    </source>
</evidence>
<accession>A0A4V1M4D2</accession>
<sequence>MTRRRSATSKARDTKQPTTLESIAESPADEIKSTPSVQTETQTPTETDPPNEETSTQNQQETMTQIQNQDEDFSSSYHRHTRLKFTISSPREFGKVERTSLRFNVDSIESYQQVISALSATLPDDLIAFGRLARTDDPVHGSLLNHESKGKQWIELNKLAINIEHSSKSSDSYQSTTSAGTIMIDEDDEDFERLIEVDRVLMRDDKGRMRTISVVMPSGSIDTSKLTSYQVNKTNGVEPTQIQTQMSSIPQTNLNSSVSQRPTTTKPRNIQEGQNVPRKSSVGANTKIPLNTQSSVVQSQGHVTKSNITRVPPPGRSTKMTRGQPPTRSNISNQHKEPSMVSYIPQDSQNQRPSIPPPPSMNTTHIPSMNNSRVPARTNPHPPRKGPEPSSKPSVSLDELACLIKDVESRTSALDSMLSSMRISNNGQSTISTNTVPVGNQHTTIPSNQGTPAPSSIGTGRMMNPPISTFPFNSQISHPEVPRNVEYQQYQPSQYPTNGNMVSFPTQRYYQVSQPMNSEVMYVQPPPPPEWFGPSQVNQPSMTYQPSGRIYTTSSQNPPGGADWPFVDPLNEF</sequence>
<feature type="compositionally biased region" description="Polar residues" evidence="1">
    <location>
        <begin position="361"/>
        <end position="373"/>
    </location>
</feature>
<feature type="compositionally biased region" description="Polar residues" evidence="1">
    <location>
        <begin position="318"/>
        <end position="333"/>
    </location>
</feature>
<keyword evidence="3" id="KW-1185">Reference proteome</keyword>
<feature type="compositionally biased region" description="Polar residues" evidence="1">
    <location>
        <begin position="535"/>
        <end position="558"/>
    </location>
</feature>
<dbReference type="VEuPathDB" id="FungiDB:TREMEDRAFT_62008"/>